<comment type="caution">
    <text evidence="2">The sequence shown here is derived from an EMBL/GenBank/DDBJ whole genome shotgun (WGS) entry which is preliminary data.</text>
</comment>
<dbReference type="AlphaFoldDB" id="A0A1X2G7E8"/>
<dbReference type="EMBL" id="MCGT01000035">
    <property type="protein sequence ID" value="ORX47018.1"/>
    <property type="molecule type" value="Genomic_DNA"/>
</dbReference>
<evidence type="ECO:0000313" key="3">
    <source>
        <dbReference type="Proteomes" id="UP000242146"/>
    </source>
</evidence>
<evidence type="ECO:0000313" key="2">
    <source>
        <dbReference type="EMBL" id="ORX47018.1"/>
    </source>
</evidence>
<accession>A0A1X2G7E8</accession>
<keyword evidence="1" id="KW-0732">Signal</keyword>
<gene>
    <name evidence="2" type="ORF">DM01DRAFT_1339326</name>
</gene>
<sequence length="168" mass="18133">MQRLYCLLAIVVALVVSVSSAPLVKRGYTIHLNSDTAFCSFMPPKPGDDVGGTENQGIPMCSSASLSSSGKVFPTGFIVTAHYVKTSTYVQVTGRMNRSKYSLKATDGGGQYDHKDISGVTCNGYKYFVNMLEPDADRYCIRCCQSSTDCNTGKSTYGCPRVVPGNYS</sequence>
<feature type="signal peptide" evidence="1">
    <location>
        <begin position="1"/>
        <end position="20"/>
    </location>
</feature>
<name>A0A1X2G7E8_9FUNG</name>
<evidence type="ECO:0000256" key="1">
    <source>
        <dbReference type="SAM" id="SignalP"/>
    </source>
</evidence>
<feature type="chain" id="PRO_5012168363" evidence="1">
    <location>
        <begin position="21"/>
        <end position="168"/>
    </location>
</feature>
<reference evidence="2 3" key="1">
    <citation type="submission" date="2016-07" db="EMBL/GenBank/DDBJ databases">
        <title>Pervasive Adenine N6-methylation of Active Genes in Fungi.</title>
        <authorList>
            <consortium name="DOE Joint Genome Institute"/>
            <person name="Mondo S.J."/>
            <person name="Dannebaum R.O."/>
            <person name="Kuo R.C."/>
            <person name="Labutti K."/>
            <person name="Haridas S."/>
            <person name="Kuo A."/>
            <person name="Salamov A."/>
            <person name="Ahrendt S.R."/>
            <person name="Lipzen A."/>
            <person name="Sullivan W."/>
            <person name="Andreopoulos W.B."/>
            <person name="Clum A."/>
            <person name="Lindquist E."/>
            <person name="Daum C."/>
            <person name="Ramamoorthy G.K."/>
            <person name="Gryganskyi A."/>
            <person name="Culley D."/>
            <person name="Magnuson J.K."/>
            <person name="James T.Y."/>
            <person name="O'Malley M.A."/>
            <person name="Stajich J.E."/>
            <person name="Spatafora J.W."/>
            <person name="Visel A."/>
            <person name="Grigoriev I.V."/>
        </authorList>
    </citation>
    <scope>NUCLEOTIDE SEQUENCE [LARGE SCALE GENOMIC DNA]</scope>
    <source>
        <strain evidence="2 3">NRRL 3301</strain>
    </source>
</reference>
<organism evidence="2 3">
    <name type="scientific">Hesseltinella vesiculosa</name>
    <dbReference type="NCBI Taxonomy" id="101127"/>
    <lineage>
        <taxon>Eukaryota</taxon>
        <taxon>Fungi</taxon>
        <taxon>Fungi incertae sedis</taxon>
        <taxon>Mucoromycota</taxon>
        <taxon>Mucoromycotina</taxon>
        <taxon>Mucoromycetes</taxon>
        <taxon>Mucorales</taxon>
        <taxon>Cunninghamellaceae</taxon>
        <taxon>Hesseltinella</taxon>
    </lineage>
</organism>
<proteinExistence type="predicted"/>
<keyword evidence="3" id="KW-1185">Reference proteome</keyword>
<dbReference type="OrthoDB" id="3044029at2759"/>
<dbReference type="Proteomes" id="UP000242146">
    <property type="component" value="Unassembled WGS sequence"/>
</dbReference>
<protein>
    <submittedName>
        <fullName evidence="2">Uncharacterized protein</fullName>
    </submittedName>
</protein>
<dbReference type="STRING" id="101127.A0A1X2G7E8"/>